<dbReference type="PANTHER" id="PTHR43725:SF53">
    <property type="entry name" value="UDP-ARABINOSE 4-EPIMERASE 1"/>
    <property type="match status" value="1"/>
</dbReference>
<evidence type="ECO:0000313" key="12">
    <source>
        <dbReference type="EMBL" id="ACK78468.1"/>
    </source>
</evidence>
<evidence type="ECO:0000259" key="11">
    <source>
        <dbReference type="Pfam" id="PF01370"/>
    </source>
</evidence>
<dbReference type="NCBIfam" id="TIGR01179">
    <property type="entry name" value="galE"/>
    <property type="match status" value="1"/>
</dbReference>
<dbReference type="GO" id="GO:0003978">
    <property type="term" value="F:UDP-glucose 4-epimerase activity"/>
    <property type="evidence" value="ECO:0007669"/>
    <property type="project" value="UniProtKB-UniRule"/>
</dbReference>
<evidence type="ECO:0000313" key="13">
    <source>
        <dbReference type="Proteomes" id="UP000001362"/>
    </source>
</evidence>
<accession>B7J9E7</accession>
<comment type="subunit">
    <text evidence="10">Homodimer.</text>
</comment>
<keyword evidence="7 10" id="KW-0520">NAD</keyword>
<dbReference type="SUPFAM" id="SSF51735">
    <property type="entry name" value="NAD(P)-binding Rossmann-fold domains"/>
    <property type="match status" value="1"/>
</dbReference>
<evidence type="ECO:0000256" key="4">
    <source>
        <dbReference type="ARBA" id="ARBA00007637"/>
    </source>
</evidence>
<dbReference type="Pfam" id="PF01370">
    <property type="entry name" value="Epimerase"/>
    <property type="match status" value="1"/>
</dbReference>
<dbReference type="InterPro" id="IPR036291">
    <property type="entry name" value="NAD(P)-bd_dom_sf"/>
</dbReference>
<feature type="domain" description="NAD-dependent epimerase/dehydratase" evidence="11">
    <location>
        <begin position="9"/>
        <end position="257"/>
    </location>
</feature>
<dbReference type="Gene3D" id="3.90.25.10">
    <property type="entry name" value="UDP-galactose 4-epimerase, domain 1"/>
    <property type="match status" value="1"/>
</dbReference>
<dbReference type="EMBL" id="CP001219">
    <property type="protein sequence ID" value="ACK78468.1"/>
    <property type="molecule type" value="Genomic_DNA"/>
</dbReference>
<protein>
    <recommendedName>
        <fullName evidence="6 10">UDP-glucose 4-epimerase</fullName>
        <ecNumber evidence="5 10">5.1.3.2</ecNumber>
    </recommendedName>
</protein>
<gene>
    <name evidence="12" type="primary">galE</name>
    <name evidence="12" type="ordered locus">AFE_1342</name>
</gene>
<sequence>MTSPTKDAVLVVGGAGYIGSHMAKMLAQAGFGVVILDNLSTGFPDAARYGDLIRGDLSNQALLDRLFHEHAFVAVLHFAALSQVGESVRAPALYYRNNVANTQNLLDAMLRHDVRRFIFSSSAAIFGEPASAYIEETHPQRPINPYGRSKRMVEEMLADYDHAYGLRSVSLRYFNAAGADPEGELGERHDPESHLIPLVLQAANGRREHIAIYGDDYPTPDGTCVRDYIHVWDLCSAHLLALEHLLADGRSDVFNLGNGAGFSVQEVIDTTRRVTGRDIPAIVQGRRAGDPAVLVADSQKARRALGWEPRFQELETIISHAWGWERAKGEAW</sequence>
<dbReference type="PANTHER" id="PTHR43725">
    <property type="entry name" value="UDP-GLUCOSE 4-EPIMERASE"/>
    <property type="match status" value="1"/>
</dbReference>
<dbReference type="Gene3D" id="3.40.50.720">
    <property type="entry name" value="NAD(P)-binding Rossmann-like Domain"/>
    <property type="match status" value="1"/>
</dbReference>
<organism evidence="12 13">
    <name type="scientific">Acidithiobacillus ferrooxidans (strain ATCC 23270 / DSM 14882 / CIP 104768 / NCIMB 8455)</name>
    <name type="common">Ferrobacillus ferrooxidans (strain ATCC 23270)</name>
    <dbReference type="NCBI Taxonomy" id="243159"/>
    <lineage>
        <taxon>Bacteria</taxon>
        <taxon>Pseudomonadati</taxon>
        <taxon>Pseudomonadota</taxon>
        <taxon>Acidithiobacillia</taxon>
        <taxon>Acidithiobacillales</taxon>
        <taxon>Acidithiobacillaceae</taxon>
        <taxon>Acidithiobacillus</taxon>
    </lineage>
</organism>
<comment type="cofactor">
    <cofactor evidence="2 10">
        <name>NAD(+)</name>
        <dbReference type="ChEBI" id="CHEBI:57540"/>
    </cofactor>
</comment>
<dbReference type="eggNOG" id="COG1087">
    <property type="taxonomic scope" value="Bacteria"/>
</dbReference>
<dbReference type="CDD" id="cd05247">
    <property type="entry name" value="UDP_G4E_1_SDR_e"/>
    <property type="match status" value="1"/>
</dbReference>
<comment type="catalytic activity">
    <reaction evidence="1 10">
        <text>UDP-alpha-D-glucose = UDP-alpha-D-galactose</text>
        <dbReference type="Rhea" id="RHEA:22168"/>
        <dbReference type="ChEBI" id="CHEBI:58885"/>
        <dbReference type="ChEBI" id="CHEBI:66914"/>
        <dbReference type="EC" id="5.1.3.2"/>
    </reaction>
</comment>
<evidence type="ECO:0000256" key="10">
    <source>
        <dbReference type="RuleBase" id="RU366046"/>
    </source>
</evidence>
<dbReference type="GO" id="GO:0033499">
    <property type="term" value="P:galactose catabolic process via UDP-galactose, Leloir pathway"/>
    <property type="evidence" value="ECO:0007669"/>
    <property type="project" value="TreeGrafter"/>
</dbReference>
<dbReference type="STRING" id="243159.AFE_1342"/>
<dbReference type="EC" id="5.1.3.2" evidence="5 10"/>
<dbReference type="KEGG" id="afr:AFE_1342"/>
<evidence type="ECO:0000256" key="6">
    <source>
        <dbReference type="ARBA" id="ARBA00018569"/>
    </source>
</evidence>
<reference evidence="12 13" key="1">
    <citation type="journal article" date="2008" name="BMC Genomics">
        <title>Acidithiobacillus ferrooxidans metabolism: from genome sequence to industrial applications.</title>
        <authorList>
            <person name="Valdes J."/>
            <person name="Pedroso I."/>
            <person name="Quatrini R."/>
            <person name="Dodson R.J."/>
            <person name="Tettelin H."/>
            <person name="Blake R.II."/>
            <person name="Eisen J.A."/>
            <person name="Holmes D.S."/>
        </authorList>
    </citation>
    <scope>NUCLEOTIDE SEQUENCE [LARGE SCALE GENOMIC DNA]</scope>
    <source>
        <strain evidence="13">ATCC 23270 / DSM 14882 / CIP 104768 / NCIMB 8455</strain>
    </source>
</reference>
<evidence type="ECO:0000256" key="3">
    <source>
        <dbReference type="ARBA" id="ARBA00004947"/>
    </source>
</evidence>
<evidence type="ECO:0000256" key="2">
    <source>
        <dbReference type="ARBA" id="ARBA00001911"/>
    </source>
</evidence>
<keyword evidence="8 10" id="KW-0413">Isomerase</keyword>
<proteinExistence type="inferred from homology"/>
<name>B7J9E7_ACIF2</name>
<keyword evidence="13" id="KW-1185">Reference proteome</keyword>
<evidence type="ECO:0000256" key="7">
    <source>
        <dbReference type="ARBA" id="ARBA00023027"/>
    </source>
</evidence>
<dbReference type="HOGENOM" id="CLU_007383_1_10_6"/>
<evidence type="ECO:0000256" key="9">
    <source>
        <dbReference type="ARBA" id="ARBA00023277"/>
    </source>
</evidence>
<dbReference type="InterPro" id="IPR005886">
    <property type="entry name" value="UDP_G4E"/>
</dbReference>
<dbReference type="InterPro" id="IPR001509">
    <property type="entry name" value="Epimerase_deHydtase"/>
</dbReference>
<dbReference type="AlphaFoldDB" id="B7J9E7"/>
<dbReference type="PaxDb" id="243159-AFE_1342"/>
<comment type="similarity">
    <text evidence="4 10">Belongs to the NAD(P)-dependent epimerase/dehydratase family.</text>
</comment>
<keyword evidence="9 10" id="KW-0119">Carbohydrate metabolism</keyword>
<dbReference type="UniPathway" id="UPA00214"/>
<comment type="pathway">
    <text evidence="3 10">Carbohydrate metabolism; galactose metabolism.</text>
</comment>
<dbReference type="Proteomes" id="UP000001362">
    <property type="component" value="Chromosome"/>
</dbReference>
<evidence type="ECO:0000256" key="1">
    <source>
        <dbReference type="ARBA" id="ARBA00000083"/>
    </source>
</evidence>
<evidence type="ECO:0000256" key="5">
    <source>
        <dbReference type="ARBA" id="ARBA00013189"/>
    </source>
</evidence>
<evidence type="ECO:0000256" key="8">
    <source>
        <dbReference type="ARBA" id="ARBA00023235"/>
    </source>
</evidence>